<keyword evidence="1" id="KW-0175">Coiled coil</keyword>
<feature type="transmembrane region" description="Helical" evidence="2">
    <location>
        <begin position="361"/>
        <end position="385"/>
    </location>
</feature>
<proteinExistence type="predicted"/>
<feature type="transmembrane region" description="Helical" evidence="2">
    <location>
        <begin position="286"/>
        <end position="307"/>
    </location>
</feature>
<dbReference type="AlphaFoldDB" id="A0A517PQK6"/>
<dbReference type="OrthoDB" id="9759690at2"/>
<evidence type="ECO:0000256" key="2">
    <source>
        <dbReference type="SAM" id="Phobius"/>
    </source>
</evidence>
<dbReference type="Proteomes" id="UP000320421">
    <property type="component" value="Chromosome"/>
</dbReference>
<dbReference type="RefSeq" id="WP_145186301.1">
    <property type="nucleotide sequence ID" value="NZ_CP036266.1"/>
</dbReference>
<dbReference type="GO" id="GO:0016020">
    <property type="term" value="C:membrane"/>
    <property type="evidence" value="ECO:0007669"/>
    <property type="project" value="InterPro"/>
</dbReference>
<dbReference type="PANTHER" id="PTHR13325">
    <property type="entry name" value="PROTEASE M50 MEMBRANE-BOUND TRANSCRIPTION FACTOR SITE 2 PROTEASE"/>
    <property type="match status" value="1"/>
</dbReference>
<feature type="transmembrane region" description="Helical" evidence="2">
    <location>
        <begin position="397"/>
        <end position="418"/>
    </location>
</feature>
<dbReference type="PANTHER" id="PTHR13325:SF3">
    <property type="entry name" value="MEMBRANE-BOUND TRANSCRIPTION FACTOR SITE-2 PROTEASE"/>
    <property type="match status" value="1"/>
</dbReference>
<reference evidence="3 4" key="1">
    <citation type="submission" date="2019-02" db="EMBL/GenBank/DDBJ databases">
        <title>Deep-cultivation of Planctomycetes and their phenomic and genomic characterization uncovers novel biology.</title>
        <authorList>
            <person name="Wiegand S."/>
            <person name="Jogler M."/>
            <person name="Boedeker C."/>
            <person name="Pinto D."/>
            <person name="Vollmers J."/>
            <person name="Rivas-Marin E."/>
            <person name="Kohn T."/>
            <person name="Peeters S.H."/>
            <person name="Heuer A."/>
            <person name="Rast P."/>
            <person name="Oberbeckmann S."/>
            <person name="Bunk B."/>
            <person name="Jeske O."/>
            <person name="Meyerdierks A."/>
            <person name="Storesund J.E."/>
            <person name="Kallscheuer N."/>
            <person name="Luecker S."/>
            <person name="Lage O.M."/>
            <person name="Pohl T."/>
            <person name="Merkel B.J."/>
            <person name="Hornburger P."/>
            <person name="Mueller R.-W."/>
            <person name="Bruemmer F."/>
            <person name="Labrenz M."/>
            <person name="Spormann A.M."/>
            <person name="Op den Camp H."/>
            <person name="Overmann J."/>
            <person name="Amann R."/>
            <person name="Jetten M.S.M."/>
            <person name="Mascher T."/>
            <person name="Medema M.H."/>
            <person name="Devos D.P."/>
            <person name="Kaster A.-K."/>
            <person name="Ovreas L."/>
            <person name="Rohde M."/>
            <person name="Galperin M.Y."/>
            <person name="Jogler C."/>
        </authorList>
    </citation>
    <scope>NUCLEOTIDE SEQUENCE [LARGE SCALE GENOMIC DNA]</scope>
    <source>
        <strain evidence="3 4">HG66A1</strain>
    </source>
</reference>
<keyword evidence="2" id="KW-0812">Transmembrane</keyword>
<dbReference type="SUPFAM" id="SSF111369">
    <property type="entry name" value="HlyD-like secretion proteins"/>
    <property type="match status" value="1"/>
</dbReference>
<feature type="transmembrane region" description="Helical" evidence="2">
    <location>
        <begin position="258"/>
        <end position="280"/>
    </location>
</feature>
<organism evidence="3 4">
    <name type="scientific">Gimesia chilikensis</name>
    <dbReference type="NCBI Taxonomy" id="2605989"/>
    <lineage>
        <taxon>Bacteria</taxon>
        <taxon>Pseudomonadati</taxon>
        <taxon>Planctomycetota</taxon>
        <taxon>Planctomycetia</taxon>
        <taxon>Planctomycetales</taxon>
        <taxon>Planctomycetaceae</taxon>
        <taxon>Gimesia</taxon>
    </lineage>
</organism>
<accession>A0A517PQK6</accession>
<feature type="transmembrane region" description="Helical" evidence="2">
    <location>
        <begin position="430"/>
        <end position="451"/>
    </location>
</feature>
<sequence length="741" mass="85985">MSTLSESMTSSTERPIPLSVRDDLISKWIHYKGLGYWVIKDPVSLKYTRLHPEQYYILNLLNGERSPEEIRDEVHRQYPTLLLSISEIQQLISDLYRKGLLTSGRPGQGVTLIKQYREETKKKFFSTVKNLLYLRLPGWDPETTLQKMYPYVKWMWKPWATTMFALLILSSWILIGVQFEAFRSRLPEFQQFFGWPNLIYMWFVLGAAKVVHEFGHGLSCKHYNGECHGMGIMFLVFSPCLYCDVSDSWMLRNKWQRIIIGGAGMYIEVIMSAIAVWIWWFTKPGLLNHLALNLFFISTVTTVIFNANPLMRFDGYYMMSDLLEIPNLRQKADKHLRDTFAWYCLGIESQRDPFMPETGKFWFIVYAVSAAVYRWFIMFGITLFLYTVLKPYDLQSIGITLAVISVVSFIGGIIYNIYKIIAAPRTEPMNYFKVSATVTVAVALILGILLIPVPMHFEAPFVVEGYGVKDVYTTEPGRLEQVYVEPGQQVKQGQLLARIVNIEKEDKLYRLKEIERKVQEDEIYKYRALGDQAGVKVAKEKLATIDEQIAEIEEQLKHMEVIAPISGKVVAPARKPEPKLSDSRKRLSGWYGTPLDPRNADCYLDKGTHMLSIAPEERFQAVLYIDQEYRNDFQIDQQVELKMEHLPEKIYTSKIERVAHGHRDYVPPTLSNKMGGELPTVTDKDGNEKLTSTAYQAIVPLEEDVFLFRTNMRGKARFLVSQLTTGQWLWRYFRKTFHFRL</sequence>
<dbReference type="GO" id="GO:0031293">
    <property type="term" value="P:membrane protein intracellular domain proteolysis"/>
    <property type="evidence" value="ECO:0007669"/>
    <property type="project" value="TreeGrafter"/>
</dbReference>
<evidence type="ECO:0000313" key="3">
    <source>
        <dbReference type="EMBL" id="QDT21651.1"/>
    </source>
</evidence>
<dbReference type="GO" id="GO:0005737">
    <property type="term" value="C:cytoplasm"/>
    <property type="evidence" value="ECO:0007669"/>
    <property type="project" value="TreeGrafter"/>
</dbReference>
<feature type="transmembrane region" description="Helical" evidence="2">
    <location>
        <begin position="156"/>
        <end position="175"/>
    </location>
</feature>
<keyword evidence="2" id="KW-1133">Transmembrane helix</keyword>
<evidence type="ECO:0000256" key="1">
    <source>
        <dbReference type="SAM" id="Coils"/>
    </source>
</evidence>
<feature type="transmembrane region" description="Helical" evidence="2">
    <location>
        <begin position="195"/>
        <end position="212"/>
    </location>
</feature>
<keyword evidence="4" id="KW-1185">Reference proteome</keyword>
<evidence type="ECO:0000313" key="4">
    <source>
        <dbReference type="Proteomes" id="UP000320421"/>
    </source>
</evidence>
<name>A0A517PQK6_9PLAN</name>
<protein>
    <submittedName>
        <fullName evidence="3">Peptidase family M50</fullName>
    </submittedName>
</protein>
<dbReference type="EMBL" id="CP036266">
    <property type="protein sequence ID" value="QDT21651.1"/>
    <property type="molecule type" value="Genomic_DNA"/>
</dbReference>
<dbReference type="GO" id="GO:0004222">
    <property type="term" value="F:metalloendopeptidase activity"/>
    <property type="evidence" value="ECO:0007669"/>
    <property type="project" value="InterPro"/>
</dbReference>
<dbReference type="Gene3D" id="2.40.50.100">
    <property type="match status" value="1"/>
</dbReference>
<keyword evidence="2" id="KW-0472">Membrane</keyword>
<feature type="coiled-coil region" evidence="1">
    <location>
        <begin position="535"/>
        <end position="562"/>
    </location>
</feature>
<gene>
    <name evidence="3" type="ORF">HG66A1_34540</name>
</gene>
<dbReference type="InterPro" id="IPR001193">
    <property type="entry name" value="MBTPS2"/>
</dbReference>